<keyword evidence="1" id="KW-0732">Signal</keyword>
<dbReference type="eggNOG" id="COG3250">
    <property type="taxonomic scope" value="Bacteria"/>
</dbReference>
<evidence type="ECO:0000256" key="1">
    <source>
        <dbReference type="SAM" id="SignalP"/>
    </source>
</evidence>
<dbReference type="RefSeq" id="WP_020895549.1">
    <property type="nucleotide sequence ID" value="NZ_ATMR01000164.1"/>
</dbReference>
<dbReference type="Gene3D" id="3.20.20.80">
    <property type="entry name" value="Glycosidases"/>
    <property type="match status" value="1"/>
</dbReference>
<feature type="chain" id="PRO_5004559152" description="Glycoside hydrolase family 2 catalytic domain-containing protein" evidence="1">
    <location>
        <begin position="24"/>
        <end position="295"/>
    </location>
</feature>
<proteinExistence type="predicted"/>
<sequence length="295" mass="33896">MRKRFLKLIFLLLAIPIFSQSNNVEVLNNAEGMKLIVDGEDFMINGMNWGYVPIGTNFNYSLWKQSDDVIKAALDAEMSLLKNMGVNAIRQYTGIQPKWITYIYENYGIYTMLNHSFGRYGLTINGSWVAVTDYRDKATQNILMDEITELAETYKDTPGLLLFLLGNENNYGLFWAGSETEDFPDEEEQRREVGEKRGRPMYKLMNDAAIKMKSIDSSHPIAICNGDLLFSEIIAEECKDVDIYGTNMYRGKSFGDAFERVKRNLTCQSYSQSLDQMPLMLSTMKKIKKCKHFLL</sequence>
<accession>S7WWU8</accession>
<gene>
    <name evidence="2" type="ORF">ADIWIN_3259</name>
</gene>
<organism evidence="2 3">
    <name type="scientific">Winogradskyella psychrotolerans RS-3</name>
    <dbReference type="NCBI Taxonomy" id="641526"/>
    <lineage>
        <taxon>Bacteria</taxon>
        <taxon>Pseudomonadati</taxon>
        <taxon>Bacteroidota</taxon>
        <taxon>Flavobacteriia</taxon>
        <taxon>Flavobacteriales</taxon>
        <taxon>Flavobacteriaceae</taxon>
        <taxon>Winogradskyella</taxon>
    </lineage>
</organism>
<dbReference type="STRING" id="641526.ADIWIN_3259"/>
<dbReference type="Proteomes" id="UP000014962">
    <property type="component" value="Unassembled WGS sequence"/>
</dbReference>
<dbReference type="SUPFAM" id="SSF51445">
    <property type="entry name" value="(Trans)glycosidases"/>
    <property type="match status" value="1"/>
</dbReference>
<reference evidence="2 3" key="1">
    <citation type="journal article" date="2013" name="Genome Announc.">
        <title>Draft Genome Sequence of Winogradskyella psychrotolerans RS-3T, Isolated from the Marine Transect of Kongsfjorden, Ny-Alesund, Svalbard, Arctic Ocean.</title>
        <authorList>
            <person name="Kumar Pinnaka A."/>
            <person name="Ara S."/>
            <person name="Singh A."/>
            <person name="Shivaji S."/>
        </authorList>
    </citation>
    <scope>NUCLEOTIDE SEQUENCE [LARGE SCALE GENOMIC DNA]</scope>
    <source>
        <strain evidence="2 3">RS-3</strain>
    </source>
</reference>
<dbReference type="AlphaFoldDB" id="S7WWU8"/>
<dbReference type="EMBL" id="ATMR01000164">
    <property type="protein sequence ID" value="EPR71214.1"/>
    <property type="molecule type" value="Genomic_DNA"/>
</dbReference>
<evidence type="ECO:0008006" key="4">
    <source>
        <dbReference type="Google" id="ProtNLM"/>
    </source>
</evidence>
<evidence type="ECO:0000313" key="3">
    <source>
        <dbReference type="Proteomes" id="UP000014962"/>
    </source>
</evidence>
<dbReference type="PATRIC" id="fig|641526.4.peg.3232"/>
<protein>
    <recommendedName>
        <fullName evidence="4">Glycoside hydrolase family 2 catalytic domain-containing protein</fullName>
    </recommendedName>
</protein>
<name>S7WWU8_9FLAO</name>
<keyword evidence="3" id="KW-1185">Reference proteome</keyword>
<evidence type="ECO:0000313" key="2">
    <source>
        <dbReference type="EMBL" id="EPR71214.1"/>
    </source>
</evidence>
<comment type="caution">
    <text evidence="2">The sequence shown here is derived from an EMBL/GenBank/DDBJ whole genome shotgun (WGS) entry which is preliminary data.</text>
</comment>
<dbReference type="InterPro" id="IPR017853">
    <property type="entry name" value="GH"/>
</dbReference>
<feature type="signal peptide" evidence="1">
    <location>
        <begin position="1"/>
        <end position="23"/>
    </location>
</feature>